<organism evidence="1 2">
    <name type="scientific">Mauremys mutica</name>
    <name type="common">yellowpond turtle</name>
    <dbReference type="NCBI Taxonomy" id="74926"/>
    <lineage>
        <taxon>Eukaryota</taxon>
        <taxon>Metazoa</taxon>
        <taxon>Chordata</taxon>
        <taxon>Craniata</taxon>
        <taxon>Vertebrata</taxon>
        <taxon>Euteleostomi</taxon>
        <taxon>Archelosauria</taxon>
        <taxon>Testudinata</taxon>
        <taxon>Testudines</taxon>
        <taxon>Cryptodira</taxon>
        <taxon>Durocryptodira</taxon>
        <taxon>Testudinoidea</taxon>
        <taxon>Geoemydidae</taxon>
        <taxon>Geoemydinae</taxon>
        <taxon>Mauremys</taxon>
    </lineage>
</organism>
<sequence length="141" mass="15865">MADFPPLLGCLGGCMQEAPQSSAQLVKLLSHLLRFPQPSREVTMNNHRYTFIAPVMQQEASRGATKQLQQGKGQQLLTVFWFRAKLLEAGIVTCAAEGGSARHSDWKLIQTLHCKHHRVQPCTEMRFFLKWPQDVSVAAHI</sequence>
<proteinExistence type="predicted"/>
<dbReference type="Proteomes" id="UP000827986">
    <property type="component" value="Unassembled WGS sequence"/>
</dbReference>
<keyword evidence="2" id="KW-1185">Reference proteome</keyword>
<evidence type="ECO:0000313" key="2">
    <source>
        <dbReference type="Proteomes" id="UP000827986"/>
    </source>
</evidence>
<evidence type="ECO:0000313" key="1">
    <source>
        <dbReference type="EMBL" id="KAH1168167.1"/>
    </source>
</evidence>
<name>A0A9D3WW55_9SAUR</name>
<reference evidence="1" key="1">
    <citation type="submission" date="2021-09" db="EMBL/GenBank/DDBJ databases">
        <title>The genome of Mauremys mutica provides insights into the evolution of semi-aquatic lifestyle.</title>
        <authorList>
            <person name="Gong S."/>
            <person name="Gao Y."/>
        </authorList>
    </citation>
    <scope>NUCLEOTIDE SEQUENCE</scope>
    <source>
        <strain evidence="1">MM-2020</strain>
        <tissue evidence="1">Muscle</tissue>
    </source>
</reference>
<dbReference type="EMBL" id="JAHDVG010000486">
    <property type="protein sequence ID" value="KAH1168167.1"/>
    <property type="molecule type" value="Genomic_DNA"/>
</dbReference>
<dbReference type="AlphaFoldDB" id="A0A9D3WW55"/>
<comment type="caution">
    <text evidence="1">The sequence shown here is derived from an EMBL/GenBank/DDBJ whole genome shotgun (WGS) entry which is preliminary data.</text>
</comment>
<protein>
    <submittedName>
        <fullName evidence="1">Uncharacterized protein</fullName>
    </submittedName>
</protein>
<gene>
    <name evidence="1" type="ORF">KIL84_003650</name>
</gene>
<accession>A0A9D3WW55</accession>